<comment type="similarity">
    <text evidence="7">Belongs to the dus family.</text>
</comment>
<organism evidence="9 10">
    <name type="scientific">Anaerotignum lactatifermentans</name>
    <dbReference type="NCBI Taxonomy" id="160404"/>
    <lineage>
        <taxon>Bacteria</taxon>
        <taxon>Bacillati</taxon>
        <taxon>Bacillota</taxon>
        <taxon>Clostridia</taxon>
        <taxon>Lachnospirales</taxon>
        <taxon>Anaerotignaceae</taxon>
        <taxon>Anaerotignum</taxon>
    </lineage>
</organism>
<evidence type="ECO:0000313" key="9">
    <source>
        <dbReference type="EMBL" id="MBM6877973.1"/>
    </source>
</evidence>
<protein>
    <recommendedName>
        <fullName evidence="7">tRNA-dihydrouridine synthase</fullName>
        <ecNumber evidence="7">1.3.1.-</ecNumber>
    </recommendedName>
</protein>
<evidence type="ECO:0000313" key="10">
    <source>
        <dbReference type="Proteomes" id="UP000729290"/>
    </source>
</evidence>
<dbReference type="Gene3D" id="3.20.20.70">
    <property type="entry name" value="Aldolase class I"/>
    <property type="match status" value="1"/>
</dbReference>
<evidence type="ECO:0000256" key="3">
    <source>
        <dbReference type="ARBA" id="ARBA00022643"/>
    </source>
</evidence>
<dbReference type="PANTHER" id="PTHR45846">
    <property type="entry name" value="TRNA-DIHYDROURIDINE(47) SYNTHASE [NAD(P)(+)]-LIKE"/>
    <property type="match status" value="1"/>
</dbReference>
<dbReference type="InterPro" id="IPR018517">
    <property type="entry name" value="tRNA_hU_synthase_CS"/>
</dbReference>
<accession>A0ABS2GBR1</accession>
<dbReference type="EC" id="1.3.1.-" evidence="7"/>
<dbReference type="EMBL" id="JACSNV010000008">
    <property type="protein sequence ID" value="MBM6877973.1"/>
    <property type="molecule type" value="Genomic_DNA"/>
</dbReference>
<sequence>MKLYFAPMEGITGYIFRTVFAKHFGGADQYYSPFLAPVQDQWMTNRERGDVLPEHNEGIRLVPQIMANRASVFLGTARVLAEMGYQEVNFNCGCPSGTVVAKGKGAGMLRDLDGLRRFLEEACAHAPMEISIKTRLGMREPEEVFDLMEVLQDYPLKEWILHARVREDYYKNQPRRDIFKEVAKECKLPLCYNGDICTVEDFKEMKEMFPQLSGMMIGRGALLDPSLFRRIRGGCAMEKREFAAFHEELCARYEEYMSGDRNTLFKMKELWAYWAYMFPDSSKALKKIRKANSLKVYRQEVEQLLEEN</sequence>
<dbReference type="RefSeq" id="WP_205132804.1">
    <property type="nucleotide sequence ID" value="NZ_JACSNT010000002.1"/>
</dbReference>
<name>A0ABS2GBR1_9FIRM</name>
<dbReference type="PROSITE" id="PS01136">
    <property type="entry name" value="UPF0034"/>
    <property type="match status" value="1"/>
</dbReference>
<dbReference type="InterPro" id="IPR035587">
    <property type="entry name" value="DUS-like_FMN-bd"/>
</dbReference>
<dbReference type="SUPFAM" id="SSF51395">
    <property type="entry name" value="FMN-linked oxidoreductases"/>
    <property type="match status" value="1"/>
</dbReference>
<evidence type="ECO:0000256" key="4">
    <source>
        <dbReference type="ARBA" id="ARBA00022694"/>
    </source>
</evidence>
<dbReference type="Proteomes" id="UP000729290">
    <property type="component" value="Unassembled WGS sequence"/>
</dbReference>
<evidence type="ECO:0000256" key="6">
    <source>
        <dbReference type="ARBA" id="ARBA00023002"/>
    </source>
</evidence>
<gene>
    <name evidence="9" type="ORF">H9X83_07345</name>
</gene>
<dbReference type="Pfam" id="PF01207">
    <property type="entry name" value="Dus"/>
    <property type="match status" value="1"/>
</dbReference>
<dbReference type="InterPro" id="IPR001269">
    <property type="entry name" value="DUS_fam"/>
</dbReference>
<evidence type="ECO:0000256" key="1">
    <source>
        <dbReference type="ARBA" id="ARBA00001917"/>
    </source>
</evidence>
<keyword evidence="3 7" id="KW-0288">FMN</keyword>
<keyword evidence="2 7" id="KW-0285">Flavoprotein</keyword>
<keyword evidence="6 7" id="KW-0560">Oxidoreductase</keyword>
<keyword evidence="4 7" id="KW-0819">tRNA processing</keyword>
<evidence type="ECO:0000256" key="7">
    <source>
        <dbReference type="PIRNR" id="PIRNR006621"/>
    </source>
</evidence>
<comment type="caution">
    <text evidence="9">The sequence shown here is derived from an EMBL/GenBank/DDBJ whole genome shotgun (WGS) entry which is preliminary data.</text>
</comment>
<evidence type="ECO:0000259" key="8">
    <source>
        <dbReference type="Pfam" id="PF01207"/>
    </source>
</evidence>
<dbReference type="PIRSF" id="PIRSF006621">
    <property type="entry name" value="Dus"/>
    <property type="match status" value="1"/>
</dbReference>
<dbReference type="InterPro" id="IPR013785">
    <property type="entry name" value="Aldolase_TIM"/>
</dbReference>
<keyword evidence="10" id="KW-1185">Reference proteome</keyword>
<dbReference type="PANTHER" id="PTHR45846:SF1">
    <property type="entry name" value="TRNA-DIHYDROURIDINE(47) SYNTHASE [NAD(P)(+)]-LIKE"/>
    <property type="match status" value="1"/>
</dbReference>
<keyword evidence="5" id="KW-0521">NADP</keyword>
<feature type="domain" description="DUS-like FMN-binding" evidence="8">
    <location>
        <begin position="5"/>
        <end position="275"/>
    </location>
</feature>
<comment type="function">
    <text evidence="7">Catalyzes the synthesis of 5,6-dihydrouridine (D), a modified base found in the D-loop of most tRNAs, via the reduction of the C5-C6 double bond in target uridines.</text>
</comment>
<dbReference type="CDD" id="cd02801">
    <property type="entry name" value="DUS_like_FMN"/>
    <property type="match status" value="1"/>
</dbReference>
<evidence type="ECO:0000256" key="5">
    <source>
        <dbReference type="ARBA" id="ARBA00022857"/>
    </source>
</evidence>
<proteinExistence type="inferred from homology"/>
<reference evidence="9 10" key="1">
    <citation type="journal article" date="2021" name="Sci. Rep.">
        <title>The distribution of antibiotic resistance genes in chicken gut microbiota commensals.</title>
        <authorList>
            <person name="Juricova H."/>
            <person name="Matiasovicova J."/>
            <person name="Kubasova T."/>
            <person name="Cejkova D."/>
            <person name="Rychlik I."/>
        </authorList>
    </citation>
    <scope>NUCLEOTIDE SEQUENCE [LARGE SCALE GENOMIC DNA]</scope>
    <source>
        <strain evidence="9 10">An431b</strain>
    </source>
</reference>
<evidence type="ECO:0000256" key="2">
    <source>
        <dbReference type="ARBA" id="ARBA00022630"/>
    </source>
</evidence>
<comment type="cofactor">
    <cofactor evidence="1 7">
        <name>FMN</name>
        <dbReference type="ChEBI" id="CHEBI:58210"/>
    </cofactor>
</comment>